<organism evidence="2 3">
    <name type="scientific">Microvirga subterranea</name>
    <dbReference type="NCBI Taxonomy" id="186651"/>
    <lineage>
        <taxon>Bacteria</taxon>
        <taxon>Pseudomonadati</taxon>
        <taxon>Pseudomonadota</taxon>
        <taxon>Alphaproteobacteria</taxon>
        <taxon>Hyphomicrobiales</taxon>
        <taxon>Methylobacteriaceae</taxon>
        <taxon>Microvirga</taxon>
    </lineage>
</organism>
<dbReference type="Gene3D" id="3.40.50.150">
    <property type="entry name" value="Vaccinia Virus protein VP39"/>
    <property type="match status" value="1"/>
</dbReference>
<dbReference type="InterPro" id="IPR050508">
    <property type="entry name" value="Methyltransf_Superfamily"/>
</dbReference>
<protein>
    <submittedName>
        <fullName evidence="2">Phosphatidylethanolamine/phosphatidyl-N-methylethanolamine N-methyltransferase</fullName>
    </submittedName>
</protein>
<dbReference type="AlphaFoldDB" id="A0A370HQZ7"/>
<dbReference type="CDD" id="cd02440">
    <property type="entry name" value="AdoMet_MTases"/>
    <property type="match status" value="1"/>
</dbReference>
<evidence type="ECO:0000313" key="2">
    <source>
        <dbReference type="EMBL" id="RDI59334.1"/>
    </source>
</evidence>
<name>A0A370HQZ7_9HYPH</name>
<dbReference type="Pfam" id="PF08241">
    <property type="entry name" value="Methyltransf_11"/>
    <property type="match status" value="1"/>
</dbReference>
<accession>A0A370HQZ7</accession>
<dbReference type="InterPro" id="IPR013216">
    <property type="entry name" value="Methyltransf_11"/>
</dbReference>
<gene>
    <name evidence="2" type="ORF">DES45_104246</name>
</gene>
<sequence length="213" mass="23211">MTDGTTTALMRKAYARWAPIYDLVYDKLTEPAARAAVNAAVACGPRVLEAGVGTGLSLGYYPGHAEVYGVDLSEDMLRRAQEKVEKRGLTHVKSLQVMDVTRLGFPDETFDAVTAQFIITLVPEPETALTEFARVLKPGGEIVLANHFGQPSGPIAALEEMASPVAKAIGWSSAFKASRVEAWARSTGVMEVVELKPLFPAGFFKLMRIRKRR</sequence>
<comment type="caution">
    <text evidence="2">The sequence shown here is derived from an EMBL/GenBank/DDBJ whole genome shotgun (WGS) entry which is preliminary data.</text>
</comment>
<keyword evidence="3" id="KW-1185">Reference proteome</keyword>
<keyword evidence="2" id="KW-0808">Transferase</keyword>
<dbReference type="SUPFAM" id="SSF53335">
    <property type="entry name" value="S-adenosyl-L-methionine-dependent methyltransferases"/>
    <property type="match status" value="1"/>
</dbReference>
<evidence type="ECO:0000259" key="1">
    <source>
        <dbReference type="Pfam" id="PF08241"/>
    </source>
</evidence>
<proteinExistence type="predicted"/>
<dbReference type="RefSeq" id="WP_114770221.1">
    <property type="nucleotide sequence ID" value="NZ_QQBB01000004.1"/>
</dbReference>
<dbReference type="EMBL" id="QQBB01000004">
    <property type="protein sequence ID" value="RDI59334.1"/>
    <property type="molecule type" value="Genomic_DNA"/>
</dbReference>
<keyword evidence="2" id="KW-0489">Methyltransferase</keyword>
<dbReference type="PANTHER" id="PTHR42912:SF80">
    <property type="entry name" value="METHYLTRANSFERASE DOMAIN-CONTAINING PROTEIN"/>
    <property type="match status" value="1"/>
</dbReference>
<dbReference type="OrthoDB" id="9777830at2"/>
<dbReference type="GO" id="GO:0032259">
    <property type="term" value="P:methylation"/>
    <property type="evidence" value="ECO:0007669"/>
    <property type="project" value="UniProtKB-KW"/>
</dbReference>
<dbReference type="PANTHER" id="PTHR42912">
    <property type="entry name" value="METHYLTRANSFERASE"/>
    <property type="match status" value="1"/>
</dbReference>
<reference evidence="2 3" key="1">
    <citation type="submission" date="2018-07" db="EMBL/GenBank/DDBJ databases">
        <title>Genomic Encyclopedia of Type Strains, Phase IV (KMG-IV): sequencing the most valuable type-strain genomes for metagenomic binning, comparative biology and taxonomic classification.</title>
        <authorList>
            <person name="Goeker M."/>
        </authorList>
    </citation>
    <scope>NUCLEOTIDE SEQUENCE [LARGE SCALE GENOMIC DNA]</scope>
    <source>
        <strain evidence="2 3">DSM 14364</strain>
    </source>
</reference>
<dbReference type="InterPro" id="IPR029063">
    <property type="entry name" value="SAM-dependent_MTases_sf"/>
</dbReference>
<feature type="domain" description="Methyltransferase type 11" evidence="1">
    <location>
        <begin position="48"/>
        <end position="143"/>
    </location>
</feature>
<dbReference type="GO" id="GO:0008757">
    <property type="term" value="F:S-adenosylmethionine-dependent methyltransferase activity"/>
    <property type="evidence" value="ECO:0007669"/>
    <property type="project" value="InterPro"/>
</dbReference>
<evidence type="ECO:0000313" key="3">
    <source>
        <dbReference type="Proteomes" id="UP000254925"/>
    </source>
</evidence>
<dbReference type="Proteomes" id="UP000254925">
    <property type="component" value="Unassembled WGS sequence"/>
</dbReference>